<dbReference type="InterPro" id="IPR041588">
    <property type="entry name" value="Integrase_H2C2"/>
</dbReference>
<dbReference type="EMBL" id="BLXT01002034">
    <property type="protein sequence ID" value="GFN90449.1"/>
    <property type="molecule type" value="Genomic_DNA"/>
</dbReference>
<organism evidence="2 3">
    <name type="scientific">Plakobranchus ocellatus</name>
    <dbReference type="NCBI Taxonomy" id="259542"/>
    <lineage>
        <taxon>Eukaryota</taxon>
        <taxon>Metazoa</taxon>
        <taxon>Spiralia</taxon>
        <taxon>Lophotrochozoa</taxon>
        <taxon>Mollusca</taxon>
        <taxon>Gastropoda</taxon>
        <taxon>Heterobranchia</taxon>
        <taxon>Euthyneura</taxon>
        <taxon>Panpulmonata</taxon>
        <taxon>Sacoglossa</taxon>
        <taxon>Placobranchoidea</taxon>
        <taxon>Plakobranchidae</taxon>
        <taxon>Plakobranchus</taxon>
    </lineage>
</organism>
<keyword evidence="2" id="KW-0695">RNA-directed DNA polymerase</keyword>
<dbReference type="Proteomes" id="UP000735302">
    <property type="component" value="Unassembled WGS sequence"/>
</dbReference>
<evidence type="ECO:0000313" key="2">
    <source>
        <dbReference type="EMBL" id="GFN90449.1"/>
    </source>
</evidence>
<accession>A0AAV3Z5M7</accession>
<evidence type="ECO:0000259" key="1">
    <source>
        <dbReference type="Pfam" id="PF17921"/>
    </source>
</evidence>
<evidence type="ECO:0000313" key="3">
    <source>
        <dbReference type="Proteomes" id="UP000735302"/>
    </source>
</evidence>
<proteinExistence type="predicted"/>
<gene>
    <name evidence="2" type="ORF">PoB_001695500</name>
</gene>
<comment type="caution">
    <text evidence="2">The sequence shown here is derived from an EMBL/GenBank/DDBJ whole genome shotgun (WGS) entry which is preliminary data.</text>
</comment>
<dbReference type="Pfam" id="PF17921">
    <property type="entry name" value="Integrase_H2C2"/>
    <property type="match status" value="1"/>
</dbReference>
<reference evidence="2 3" key="1">
    <citation type="journal article" date="2021" name="Elife">
        <title>Chloroplast acquisition without the gene transfer in kleptoplastic sea slugs, Plakobranchus ocellatus.</title>
        <authorList>
            <person name="Maeda T."/>
            <person name="Takahashi S."/>
            <person name="Yoshida T."/>
            <person name="Shimamura S."/>
            <person name="Takaki Y."/>
            <person name="Nagai Y."/>
            <person name="Toyoda A."/>
            <person name="Suzuki Y."/>
            <person name="Arimoto A."/>
            <person name="Ishii H."/>
            <person name="Satoh N."/>
            <person name="Nishiyama T."/>
            <person name="Hasebe M."/>
            <person name="Maruyama T."/>
            <person name="Minagawa J."/>
            <person name="Obokata J."/>
            <person name="Shigenobu S."/>
        </authorList>
    </citation>
    <scope>NUCLEOTIDE SEQUENCE [LARGE SCALE GENOMIC DNA]</scope>
</reference>
<feature type="domain" description="Integrase zinc-binding" evidence="1">
    <location>
        <begin position="42"/>
        <end position="93"/>
    </location>
</feature>
<dbReference type="GO" id="GO:0003964">
    <property type="term" value="F:RNA-directed DNA polymerase activity"/>
    <property type="evidence" value="ECO:0007669"/>
    <property type="project" value="UniProtKB-KW"/>
</dbReference>
<keyword evidence="2" id="KW-0808">Transferase</keyword>
<protein>
    <submittedName>
        <fullName evidence="2">Reverse transcriptase</fullName>
    </submittedName>
</protein>
<keyword evidence="3" id="KW-1185">Reference proteome</keyword>
<dbReference type="AlphaFoldDB" id="A0AAV3Z5M7"/>
<dbReference type="Gene3D" id="1.10.340.70">
    <property type="match status" value="1"/>
</dbReference>
<sequence>MPRRLLEEETRPFPLCRSRASCIADSRIVEEISAVNKWSYQSHLRGYVMSVAHDSIIGAHLRIRRAKYKVLNNFYWPELDGDMTRYCRSCDMC</sequence>
<keyword evidence="2" id="KW-0548">Nucleotidyltransferase</keyword>
<name>A0AAV3Z5M7_9GAST</name>